<dbReference type="EMBL" id="PDUG01000001">
    <property type="protein sequence ID" value="PIC50767.1"/>
    <property type="molecule type" value="Genomic_DNA"/>
</dbReference>
<dbReference type="GO" id="GO:0000226">
    <property type="term" value="P:microtubule cytoskeleton organization"/>
    <property type="evidence" value="ECO:0007669"/>
    <property type="project" value="InterPro"/>
</dbReference>
<dbReference type="PANTHER" id="PTHR13843:SF12">
    <property type="entry name" value="ATPASE F1_V1_A1 COMPLEX ALPHA_BETA SUBUNIT NUCLEOTIDE-BINDING DOMAIN-CONTAINING PROTEIN"/>
    <property type="match status" value="1"/>
</dbReference>
<protein>
    <recommendedName>
        <fullName evidence="4">Microtubule-associated protein futsch</fullName>
    </recommendedName>
</protein>
<dbReference type="GO" id="GO:0030425">
    <property type="term" value="C:dendrite"/>
    <property type="evidence" value="ECO:0007669"/>
    <property type="project" value="TreeGrafter"/>
</dbReference>
<dbReference type="GO" id="GO:0031114">
    <property type="term" value="P:regulation of microtubule depolymerization"/>
    <property type="evidence" value="ECO:0007669"/>
    <property type="project" value="TreeGrafter"/>
</dbReference>
<dbReference type="Proteomes" id="UP000230233">
    <property type="component" value="Chromosome I"/>
</dbReference>
<dbReference type="GO" id="GO:0007409">
    <property type="term" value="P:axonogenesis"/>
    <property type="evidence" value="ECO:0007669"/>
    <property type="project" value="TreeGrafter"/>
</dbReference>
<organism evidence="2 3">
    <name type="scientific">Caenorhabditis nigoni</name>
    <dbReference type="NCBI Taxonomy" id="1611254"/>
    <lineage>
        <taxon>Eukaryota</taxon>
        <taxon>Metazoa</taxon>
        <taxon>Ecdysozoa</taxon>
        <taxon>Nematoda</taxon>
        <taxon>Chromadorea</taxon>
        <taxon>Rhabditida</taxon>
        <taxon>Rhabditina</taxon>
        <taxon>Rhabditomorpha</taxon>
        <taxon>Rhabditoidea</taxon>
        <taxon>Rhabditidae</taxon>
        <taxon>Peloderinae</taxon>
        <taxon>Caenorhabditis</taxon>
    </lineage>
</organism>
<feature type="region of interest" description="Disordered" evidence="1">
    <location>
        <begin position="326"/>
        <end position="422"/>
    </location>
</feature>
<dbReference type="STRING" id="1611254.A0A2G5VG92"/>
<dbReference type="GO" id="GO:0045202">
    <property type="term" value="C:synapse"/>
    <property type="evidence" value="ECO:0007669"/>
    <property type="project" value="TreeGrafter"/>
</dbReference>
<evidence type="ECO:0008006" key="4">
    <source>
        <dbReference type="Google" id="ProtNLM"/>
    </source>
</evidence>
<keyword evidence="3" id="KW-1185">Reference proteome</keyword>
<feature type="region of interest" description="Disordered" evidence="1">
    <location>
        <begin position="688"/>
        <end position="711"/>
    </location>
</feature>
<dbReference type="GO" id="GO:0005829">
    <property type="term" value="C:cytosol"/>
    <property type="evidence" value="ECO:0007669"/>
    <property type="project" value="TreeGrafter"/>
</dbReference>
<proteinExistence type="predicted"/>
<feature type="region of interest" description="Disordered" evidence="1">
    <location>
        <begin position="261"/>
        <end position="288"/>
    </location>
</feature>
<reference evidence="3" key="1">
    <citation type="submission" date="2017-10" db="EMBL/GenBank/DDBJ databases">
        <title>Rapid genome shrinkage in a self-fertile nematode reveals novel sperm competition proteins.</title>
        <authorList>
            <person name="Yin D."/>
            <person name="Schwarz E.M."/>
            <person name="Thomas C.G."/>
            <person name="Felde R.L."/>
            <person name="Korf I.F."/>
            <person name="Cutter A.D."/>
            <person name="Schartner C.M."/>
            <person name="Ralston E.J."/>
            <person name="Meyer B.J."/>
            <person name="Haag E.S."/>
        </authorList>
    </citation>
    <scope>NUCLEOTIDE SEQUENCE [LARGE SCALE GENOMIC DNA]</scope>
    <source>
        <strain evidence="3">JU1422</strain>
    </source>
</reference>
<dbReference type="GO" id="GO:0005875">
    <property type="term" value="C:microtubule associated complex"/>
    <property type="evidence" value="ECO:0007669"/>
    <property type="project" value="TreeGrafter"/>
</dbReference>
<accession>A0A2G5VG92</accession>
<comment type="caution">
    <text evidence="2">The sequence shown here is derived from an EMBL/GenBank/DDBJ whole genome shotgun (WGS) entry which is preliminary data.</text>
</comment>
<evidence type="ECO:0000313" key="2">
    <source>
        <dbReference type="EMBL" id="PIC50767.1"/>
    </source>
</evidence>
<name>A0A2G5VG92_9PELO</name>
<dbReference type="GO" id="GO:0016358">
    <property type="term" value="P:dendrite development"/>
    <property type="evidence" value="ECO:0007669"/>
    <property type="project" value="TreeGrafter"/>
</dbReference>
<dbReference type="InterPro" id="IPR026074">
    <property type="entry name" value="MAP1"/>
</dbReference>
<evidence type="ECO:0000313" key="3">
    <source>
        <dbReference type="Proteomes" id="UP000230233"/>
    </source>
</evidence>
<dbReference type="GO" id="GO:0005874">
    <property type="term" value="C:microtubule"/>
    <property type="evidence" value="ECO:0007669"/>
    <property type="project" value="InterPro"/>
</dbReference>
<dbReference type="GO" id="GO:0003779">
    <property type="term" value="F:actin binding"/>
    <property type="evidence" value="ECO:0007669"/>
    <property type="project" value="TreeGrafter"/>
</dbReference>
<dbReference type="GO" id="GO:0008017">
    <property type="term" value="F:microtubule binding"/>
    <property type="evidence" value="ECO:0007669"/>
    <property type="project" value="InterPro"/>
</dbReference>
<dbReference type="AlphaFoldDB" id="A0A2G5VG92"/>
<dbReference type="PANTHER" id="PTHR13843">
    <property type="entry name" value="MICROTUBULE-ASSOCIATED PROTEIN"/>
    <property type="match status" value="1"/>
</dbReference>
<feature type="compositionally biased region" description="Polar residues" evidence="1">
    <location>
        <begin position="697"/>
        <end position="711"/>
    </location>
</feature>
<feature type="compositionally biased region" description="Low complexity" evidence="1">
    <location>
        <begin position="342"/>
        <end position="357"/>
    </location>
</feature>
<dbReference type="GO" id="GO:0043025">
    <property type="term" value="C:neuronal cell body"/>
    <property type="evidence" value="ECO:0007669"/>
    <property type="project" value="TreeGrafter"/>
</dbReference>
<sequence length="894" mass="96467">MLEPLLGFSNEDALNESKDPSNVENSNSDVAKGSDSKKEAPMEYAYIIGGTSNPATLFDFDGVRVLEGITFNSDIERVATGKEITAIILSAPTVESLSSTSRLFEQDKTIAVLSNTGPMKDVAQGGSGEVLKMIQDVTSKSLSKMPVFDPKYPAHIIYQCVKKGTLSLYVLAGTKREGEAIAKALSSGNEEDVDRIASECGTVAVLMWRPVLADKGVVRVLISGSCSHLRIQESLDKAAKFLPFLNAPIVKSRDVLKEIPAPTTARNSIPPVGKPPHASRSNAPVPAARQRIMTAAAVRTSRQGSDGSVVVPKTTVAPARALKAPLPFRAPAKGPKPPLPGKAPVSATTRSTSTQSRPNSAQGNASAPKQSSVAHPKKSEQATKPWAIVSKKSSNTVNVPKAVPKAQVQKAPVSTAPDSETPVQAVTVPKEVKTEVEATPVKPQRVISVQQSGNNTIVLSDSPVSNTVVLDDDSTLEVTVDDDSKIIKSFSKNLAVVNLDDTEDVSETMKPPVEIANEPQLESCQSTPQVESDMTKLSGELNNLNIGSQLSEMASNLSQEAINDAMPIAIREKMKDSLQKLDLDESSIEYIQKLSNDLVEEAKQAAVKMVDVKKLSDRLQTLNLSNDTIEMIKDLANSVVEEALKSFTPVEHREAGLQSNTLGIIDNIAAEAVNDALKSFTNRGCSPDAISSEDQLKQGNESLPNDSKLSGDWSMTSSDQAFVESNTAVNTPQRSEEQGQCSTPTPDIAKEVLHMPPGRGNPIGLKNGRFARPYYFDLVKVPRGDKTVTDAHLQEFMSKVRSRKVILPTDNISEAQLQAVIRGKQTWCEDCHPCTIVPTHGTEILTDFLEKNQKQIATIHLTFETPLKSIEGSQDQIIKIFFDQIHSNLSRIIL</sequence>
<dbReference type="OrthoDB" id="5847517at2759"/>
<feature type="region of interest" description="Disordered" evidence="1">
    <location>
        <begin position="1"/>
        <end position="36"/>
    </location>
</feature>
<gene>
    <name evidence="2" type="primary">Cnig_chr_I.g1541</name>
    <name evidence="2" type="ORF">B9Z55_001541</name>
</gene>
<evidence type="ECO:0000256" key="1">
    <source>
        <dbReference type="SAM" id="MobiDB-lite"/>
    </source>
</evidence>
<feature type="compositionally biased region" description="Polar residues" evidence="1">
    <location>
        <begin position="358"/>
        <end position="373"/>
    </location>
</feature>